<dbReference type="Proteomes" id="UP000664914">
    <property type="component" value="Plasmid pIBU218"/>
</dbReference>
<organism evidence="1 2">
    <name type="scientific">Rhizorhabdus wittichii</name>
    <dbReference type="NCBI Taxonomy" id="160791"/>
    <lineage>
        <taxon>Bacteria</taxon>
        <taxon>Pseudomonadati</taxon>
        <taxon>Pseudomonadota</taxon>
        <taxon>Alphaproteobacteria</taxon>
        <taxon>Sphingomonadales</taxon>
        <taxon>Sphingomonadaceae</taxon>
        <taxon>Rhizorhabdus</taxon>
    </lineage>
</organism>
<dbReference type="RefSeq" id="WP_208634449.1">
    <property type="nucleotide sequence ID" value="NZ_CP059320.1"/>
</dbReference>
<geneLocation type="plasmid" evidence="1 2">
    <name>pIBU218</name>
</geneLocation>
<dbReference type="InterPro" id="IPR025586">
    <property type="entry name" value="PcfJ"/>
</dbReference>
<reference evidence="1" key="1">
    <citation type="submission" date="2020-07" db="EMBL/GenBank/DDBJ databases">
        <authorList>
            <person name="Camacho E."/>
        </authorList>
    </citation>
    <scope>NUCLEOTIDE SEQUENCE</scope>
    <source>
        <strain evidence="1">MPO218</strain>
        <plasmid evidence="1">pIBU218</plasmid>
    </source>
</reference>
<name>A0A975D8I8_9SPHN</name>
<dbReference type="AlphaFoldDB" id="A0A975D8I8"/>
<reference evidence="1" key="2">
    <citation type="submission" date="2021-04" db="EMBL/GenBank/DDBJ databases">
        <title>Isolation and genomic analysis of the ibuprofen-degrading bacterium Sphingomonas strain MPO218.</title>
        <authorList>
            <person name="Aulestia M."/>
            <person name="Flores A."/>
            <person name="Mangas E.L."/>
            <person name="Perez-Pulido A.J."/>
            <person name="Santero E."/>
            <person name="Camacho E.M."/>
        </authorList>
    </citation>
    <scope>NUCLEOTIDE SEQUENCE</scope>
    <source>
        <strain evidence="1">MPO218</strain>
        <plasmid evidence="1">pIBU218</plasmid>
    </source>
</reference>
<dbReference type="EMBL" id="CP059320">
    <property type="protein sequence ID" value="QTH24724.1"/>
    <property type="molecule type" value="Genomic_DNA"/>
</dbReference>
<evidence type="ECO:0000313" key="1">
    <source>
        <dbReference type="EMBL" id="QTH24724.1"/>
    </source>
</evidence>
<accession>A0A975D8I8</accession>
<protein>
    <submittedName>
        <fullName evidence="1">PcfJ domain-containing protein</fullName>
    </submittedName>
</protein>
<gene>
    <name evidence="1" type="ORF">HRJ34_27965</name>
</gene>
<sequence length="603" mass="67334">MRRNNPSFERYLARAATTLHRMVPQTAQLRSDPLDLAATLIALSRCEIRFTRHDGALAPTISIHPDPAHSPKAMMLIDQFSTAILETIYNPNTHFSICLEQTVNDSGYLDLVTNLVLSGADHRRITDMTQTIGTAILQLRERLVELMQAHLRAILFRDLGYRTGNKILSLGRIIHWALTTDLEGAPGRKTVLRNRGQALTVYGAIATSMLKPEITATIDAGRPLKPVLAAAVGISEAQLRRLHRATPKDAAYNALYDHMPAVRMLVRHDIPLEQWPDGSEWGHRLWEQKNCDPLIRPDYLDSSIETRDTLQALREDLLYPLAGARLEALGLSRRIHALDNFVTTLGVPLRLCDTTAHRQFLRSMHSAIIGPRGPQSFQRAIAKWHRRAASAAALRHENTADRPGWPALCLSWQSPCGLHSFIPLTSAQALVEEGNALNHCVGGYYSQCRRGDTQILSLRSGSNHVATLELLITDLPGNSLNINVGQFKARGNARPDPQAFAVLRDFLADLRDGLHPVATKELAAHRDAIADADQYYLRRNRLTLDHARGAWPLYRVLLPRGAPETYDEWCEHSGLTSALDDILSALARSLCTSDQRELYYEPF</sequence>
<dbReference type="Pfam" id="PF14284">
    <property type="entry name" value="PcfJ"/>
    <property type="match status" value="1"/>
</dbReference>
<proteinExistence type="predicted"/>
<evidence type="ECO:0000313" key="2">
    <source>
        <dbReference type="Proteomes" id="UP000664914"/>
    </source>
</evidence>
<keyword evidence="1" id="KW-0614">Plasmid</keyword>